<reference evidence="1 2" key="1">
    <citation type="journal article" date="2019" name="Commun. Biol.">
        <title>The bagworm genome reveals a unique fibroin gene that provides high tensile strength.</title>
        <authorList>
            <person name="Kono N."/>
            <person name="Nakamura H."/>
            <person name="Ohtoshi R."/>
            <person name="Tomita M."/>
            <person name="Numata K."/>
            <person name="Arakawa K."/>
        </authorList>
    </citation>
    <scope>NUCLEOTIDE SEQUENCE [LARGE SCALE GENOMIC DNA]</scope>
</reference>
<keyword evidence="2" id="KW-1185">Reference proteome</keyword>
<sequence>MKIVPQTRGDTMHLLLMPVLRNKLETWHRHIVWLSDKVHIRAALRVLSRIFDAVIGTIQRALQLESVQVTVQITPCPMRGLC</sequence>
<dbReference type="AlphaFoldDB" id="A0A4C2AEY2"/>
<dbReference type="EMBL" id="BGZK01003171">
    <property type="protein sequence ID" value="GBP98580.1"/>
    <property type="molecule type" value="Genomic_DNA"/>
</dbReference>
<dbReference type="Proteomes" id="UP000299102">
    <property type="component" value="Unassembled WGS sequence"/>
</dbReference>
<gene>
    <name evidence="1" type="ORF">EVAR_99663_1</name>
</gene>
<name>A0A4C2AEY2_EUMVA</name>
<protein>
    <submittedName>
        <fullName evidence="1">Uncharacterized protein</fullName>
    </submittedName>
</protein>
<evidence type="ECO:0000313" key="2">
    <source>
        <dbReference type="Proteomes" id="UP000299102"/>
    </source>
</evidence>
<evidence type="ECO:0000313" key="1">
    <source>
        <dbReference type="EMBL" id="GBP98580.1"/>
    </source>
</evidence>
<comment type="caution">
    <text evidence="1">The sequence shown here is derived from an EMBL/GenBank/DDBJ whole genome shotgun (WGS) entry which is preliminary data.</text>
</comment>
<proteinExistence type="predicted"/>
<organism evidence="1 2">
    <name type="scientific">Eumeta variegata</name>
    <name type="common">Bagworm moth</name>
    <name type="synonym">Eumeta japonica</name>
    <dbReference type="NCBI Taxonomy" id="151549"/>
    <lineage>
        <taxon>Eukaryota</taxon>
        <taxon>Metazoa</taxon>
        <taxon>Ecdysozoa</taxon>
        <taxon>Arthropoda</taxon>
        <taxon>Hexapoda</taxon>
        <taxon>Insecta</taxon>
        <taxon>Pterygota</taxon>
        <taxon>Neoptera</taxon>
        <taxon>Endopterygota</taxon>
        <taxon>Lepidoptera</taxon>
        <taxon>Glossata</taxon>
        <taxon>Ditrysia</taxon>
        <taxon>Tineoidea</taxon>
        <taxon>Psychidae</taxon>
        <taxon>Oiketicinae</taxon>
        <taxon>Eumeta</taxon>
    </lineage>
</organism>
<accession>A0A4C2AEY2</accession>